<dbReference type="Gene3D" id="1.20.58.760">
    <property type="entry name" value="Peptidase M41"/>
    <property type="match status" value="1"/>
</dbReference>
<keyword evidence="11" id="KW-1133">Transmembrane helix</keyword>
<evidence type="ECO:0000256" key="12">
    <source>
        <dbReference type="ARBA" id="ARBA00023049"/>
    </source>
</evidence>
<evidence type="ECO:0000256" key="7">
    <source>
        <dbReference type="ARBA" id="ARBA00022741"/>
    </source>
</evidence>
<dbReference type="InterPro" id="IPR003960">
    <property type="entry name" value="ATPase_AAA_CS"/>
</dbReference>
<name>A0A6C0LDS8_9ZZZZ</name>
<dbReference type="GO" id="GO:0009535">
    <property type="term" value="C:chloroplast thylakoid membrane"/>
    <property type="evidence" value="ECO:0007669"/>
    <property type="project" value="TreeGrafter"/>
</dbReference>
<keyword evidence="10" id="KW-0067">ATP-binding</keyword>
<evidence type="ECO:0000313" key="15">
    <source>
        <dbReference type="EMBL" id="QHU28607.1"/>
    </source>
</evidence>
<keyword evidence="7" id="KW-0547">Nucleotide-binding</keyword>
<evidence type="ECO:0000256" key="6">
    <source>
        <dbReference type="ARBA" id="ARBA00022723"/>
    </source>
</evidence>
<sequence length="643" mass="71062">MKYLLFLLFIASTCCFTFPNKKLFLSTRLDLSSNPEGTTLGTLMKDIENKNVETVYFSDDLRKIYFEETNPESGIPQKVVFSNPSISGKIIGMADNQNIDTTILEKQIDPVINTLQTIGSLASSLFWTTLIFGIIQSVIRGQRGRSGPMGPMPGSNLFFGMPGSQGQGQDKINMIKANISLSSWAGSPEIFEECTEIVSYLKDDTVYKAAGADVPRGILLEGPPGTGKTLIAKAIASESDANFISVSASEFIEVFVGVGASKVRNLFKTARENKPSIIFIDEIDSIGRQRGAGVNLGNDEREQTLNQLLAEMDGFAQNDQVLVIAATNRKDVLDAALLRPGRFDRLINVPLPDKPSRISILNVHMRNKQFTSEINIPFLAELTAGFSGAQLKNLINEGAINAARQGNSVISQKDLENALEKLLVGIVKRVDTRSDATLERVSYHEIGHAFLAEYFNQYFDLKKVTIQSTYNGAGGYTLFNEYPEIVEGGLYTKDLLKKRLIVAMGGKAAEYIFYGDEQISLGAIQDLKQANGIAQQMIGNYGMGKDLEVFYNENIESNRNPFLGRSMGMGDKYSEKTKEKIDEESLDLVNEAYREALAILRANEEMVQILKNILLKDITISGSKFKTYLSLYKNSAETHMDNN</sequence>
<dbReference type="InterPro" id="IPR000642">
    <property type="entry name" value="Peptidase_M41"/>
</dbReference>
<dbReference type="Gene3D" id="1.10.8.60">
    <property type="match status" value="1"/>
</dbReference>
<comment type="cofactor">
    <cofactor evidence="1">
        <name>Zn(2+)</name>
        <dbReference type="ChEBI" id="CHEBI:29105"/>
    </cofactor>
</comment>
<dbReference type="GO" id="GO:0006508">
    <property type="term" value="P:proteolysis"/>
    <property type="evidence" value="ECO:0007669"/>
    <property type="project" value="UniProtKB-KW"/>
</dbReference>
<organism evidence="15">
    <name type="scientific">viral metagenome</name>
    <dbReference type="NCBI Taxonomy" id="1070528"/>
    <lineage>
        <taxon>unclassified sequences</taxon>
        <taxon>metagenomes</taxon>
        <taxon>organismal metagenomes</taxon>
    </lineage>
</organism>
<dbReference type="PROSITE" id="PS00674">
    <property type="entry name" value="AAA"/>
    <property type="match status" value="1"/>
</dbReference>
<dbReference type="GO" id="GO:0004222">
    <property type="term" value="F:metalloendopeptidase activity"/>
    <property type="evidence" value="ECO:0007669"/>
    <property type="project" value="InterPro"/>
</dbReference>
<feature type="domain" description="AAA+ ATPase" evidence="14">
    <location>
        <begin position="214"/>
        <end position="353"/>
    </location>
</feature>
<dbReference type="InterPro" id="IPR037219">
    <property type="entry name" value="Peptidase_M41-like"/>
</dbReference>
<dbReference type="SUPFAM" id="SSF52540">
    <property type="entry name" value="P-loop containing nucleoside triphosphate hydrolases"/>
    <property type="match status" value="1"/>
</dbReference>
<dbReference type="FunFam" id="1.10.8.60:FF:000001">
    <property type="entry name" value="ATP-dependent zinc metalloprotease FtsH"/>
    <property type="match status" value="1"/>
</dbReference>
<dbReference type="FunFam" id="3.40.50.300:FF:000001">
    <property type="entry name" value="ATP-dependent zinc metalloprotease FtsH"/>
    <property type="match status" value="1"/>
</dbReference>
<accession>A0A6C0LDS8</accession>
<evidence type="ECO:0000259" key="14">
    <source>
        <dbReference type="SMART" id="SM00382"/>
    </source>
</evidence>
<keyword evidence="4" id="KW-0645">Protease</keyword>
<evidence type="ECO:0000256" key="4">
    <source>
        <dbReference type="ARBA" id="ARBA00022670"/>
    </source>
</evidence>
<evidence type="ECO:0000256" key="9">
    <source>
        <dbReference type="ARBA" id="ARBA00022833"/>
    </source>
</evidence>
<keyword evidence="8" id="KW-0378">Hydrolase</keyword>
<dbReference type="SMART" id="SM00382">
    <property type="entry name" value="AAA"/>
    <property type="match status" value="1"/>
</dbReference>
<dbReference type="InterPro" id="IPR041569">
    <property type="entry name" value="AAA_lid_3"/>
</dbReference>
<keyword evidence="6" id="KW-0479">Metal-binding</keyword>
<comment type="similarity">
    <text evidence="3">In the C-terminal section; belongs to the peptidase M41 family.</text>
</comment>
<dbReference type="Gene3D" id="3.40.50.300">
    <property type="entry name" value="P-loop containing nucleotide triphosphate hydrolases"/>
    <property type="match status" value="1"/>
</dbReference>
<dbReference type="GO" id="GO:0046872">
    <property type="term" value="F:metal ion binding"/>
    <property type="evidence" value="ECO:0007669"/>
    <property type="project" value="UniProtKB-KW"/>
</dbReference>
<dbReference type="CDD" id="cd19501">
    <property type="entry name" value="RecA-like_FtsH"/>
    <property type="match status" value="1"/>
</dbReference>
<keyword evidence="9" id="KW-0862">Zinc</keyword>
<dbReference type="GO" id="GO:0005524">
    <property type="term" value="F:ATP binding"/>
    <property type="evidence" value="ECO:0007669"/>
    <property type="project" value="UniProtKB-KW"/>
</dbReference>
<dbReference type="PANTHER" id="PTHR23076">
    <property type="entry name" value="METALLOPROTEASE M41 FTSH"/>
    <property type="match status" value="1"/>
</dbReference>
<evidence type="ECO:0000256" key="13">
    <source>
        <dbReference type="ARBA" id="ARBA00023136"/>
    </source>
</evidence>
<dbReference type="InterPro" id="IPR003593">
    <property type="entry name" value="AAA+_ATPase"/>
</dbReference>
<dbReference type="EMBL" id="MN740473">
    <property type="protein sequence ID" value="QHU28607.1"/>
    <property type="molecule type" value="Genomic_DNA"/>
</dbReference>
<dbReference type="Pfam" id="PF17862">
    <property type="entry name" value="AAA_lid_3"/>
    <property type="match status" value="1"/>
</dbReference>
<dbReference type="GO" id="GO:0004176">
    <property type="term" value="F:ATP-dependent peptidase activity"/>
    <property type="evidence" value="ECO:0007669"/>
    <property type="project" value="InterPro"/>
</dbReference>
<evidence type="ECO:0000256" key="5">
    <source>
        <dbReference type="ARBA" id="ARBA00022692"/>
    </source>
</evidence>
<dbReference type="GO" id="GO:0016887">
    <property type="term" value="F:ATP hydrolysis activity"/>
    <property type="evidence" value="ECO:0007669"/>
    <property type="project" value="InterPro"/>
</dbReference>
<dbReference type="InterPro" id="IPR003959">
    <property type="entry name" value="ATPase_AAA_core"/>
</dbReference>
<dbReference type="SUPFAM" id="SSF140990">
    <property type="entry name" value="FtsH protease domain-like"/>
    <property type="match status" value="1"/>
</dbReference>
<evidence type="ECO:0000256" key="1">
    <source>
        <dbReference type="ARBA" id="ARBA00001947"/>
    </source>
</evidence>
<reference evidence="15" key="1">
    <citation type="journal article" date="2020" name="Nature">
        <title>Giant virus diversity and host interactions through global metagenomics.</title>
        <authorList>
            <person name="Schulz F."/>
            <person name="Roux S."/>
            <person name="Paez-Espino D."/>
            <person name="Jungbluth S."/>
            <person name="Walsh D.A."/>
            <person name="Denef V.J."/>
            <person name="McMahon K.D."/>
            <person name="Konstantinidis K.T."/>
            <person name="Eloe-Fadrosh E.A."/>
            <person name="Kyrpides N.C."/>
            <person name="Woyke T."/>
        </authorList>
    </citation>
    <scope>NUCLEOTIDE SEQUENCE</scope>
    <source>
        <strain evidence="15">GVMAG-M-3300027770-73</strain>
    </source>
</reference>
<evidence type="ECO:0000256" key="8">
    <source>
        <dbReference type="ARBA" id="ARBA00022801"/>
    </source>
</evidence>
<comment type="subcellular location">
    <subcellularLocation>
        <location evidence="2">Membrane</location>
    </subcellularLocation>
</comment>
<dbReference type="Pfam" id="PF00004">
    <property type="entry name" value="AAA"/>
    <property type="match status" value="1"/>
</dbReference>
<keyword evidence="5" id="KW-0812">Transmembrane</keyword>
<dbReference type="AlphaFoldDB" id="A0A6C0LDS8"/>
<protein>
    <recommendedName>
        <fullName evidence="14">AAA+ ATPase domain-containing protein</fullName>
    </recommendedName>
</protein>
<evidence type="ECO:0000256" key="10">
    <source>
        <dbReference type="ARBA" id="ARBA00022840"/>
    </source>
</evidence>
<dbReference type="PANTHER" id="PTHR23076:SF113">
    <property type="entry name" value="ATP-DEPENDENT ZINC METALLOPROTEASE FTSH 1, CHLOROPLASTIC-RELATED"/>
    <property type="match status" value="1"/>
</dbReference>
<evidence type="ECO:0000256" key="2">
    <source>
        <dbReference type="ARBA" id="ARBA00004370"/>
    </source>
</evidence>
<keyword evidence="12" id="KW-0482">Metalloprotease</keyword>
<proteinExistence type="inferred from homology"/>
<dbReference type="Pfam" id="PF01434">
    <property type="entry name" value="Peptidase_M41"/>
    <property type="match status" value="1"/>
</dbReference>
<evidence type="ECO:0000256" key="3">
    <source>
        <dbReference type="ARBA" id="ARBA00010044"/>
    </source>
</evidence>
<evidence type="ECO:0000256" key="11">
    <source>
        <dbReference type="ARBA" id="ARBA00022989"/>
    </source>
</evidence>
<dbReference type="InterPro" id="IPR027417">
    <property type="entry name" value="P-loop_NTPase"/>
</dbReference>
<keyword evidence="13" id="KW-0472">Membrane</keyword>